<reference evidence="2 3" key="1">
    <citation type="journal article" date="2015" name="Genome Announc.">
        <title>Expanding the biotechnology potential of lactobacilli through comparative genomics of 213 strains and associated genera.</title>
        <authorList>
            <person name="Sun Z."/>
            <person name="Harris H.M."/>
            <person name="McCann A."/>
            <person name="Guo C."/>
            <person name="Argimon S."/>
            <person name="Zhang W."/>
            <person name="Yang X."/>
            <person name="Jeffery I.B."/>
            <person name="Cooney J.C."/>
            <person name="Kagawa T.F."/>
            <person name="Liu W."/>
            <person name="Song Y."/>
            <person name="Salvetti E."/>
            <person name="Wrobel A."/>
            <person name="Rasinkangas P."/>
            <person name="Parkhill J."/>
            <person name="Rea M.C."/>
            <person name="O'Sullivan O."/>
            <person name="Ritari J."/>
            <person name="Douillard F.P."/>
            <person name="Paul Ross R."/>
            <person name="Yang R."/>
            <person name="Briner A.E."/>
            <person name="Felis G.E."/>
            <person name="de Vos W.M."/>
            <person name="Barrangou R."/>
            <person name="Klaenhammer T.R."/>
            <person name="Caufield P.W."/>
            <person name="Cui Y."/>
            <person name="Zhang H."/>
            <person name="O'Toole P.W."/>
        </authorList>
    </citation>
    <scope>NUCLEOTIDE SEQUENCE [LARGE SCALE GENOMIC DNA]</scope>
    <source>
        <strain evidence="2 3">DSM 13343</strain>
    </source>
</reference>
<dbReference type="Proteomes" id="UP000051790">
    <property type="component" value="Unassembled WGS sequence"/>
</dbReference>
<name>A0A0R1REE9_9LACO</name>
<dbReference type="EMBL" id="AZEU01000060">
    <property type="protein sequence ID" value="KRL51891.1"/>
    <property type="molecule type" value="Genomic_DNA"/>
</dbReference>
<keyword evidence="1" id="KW-0472">Membrane</keyword>
<dbReference type="OrthoDB" id="2328189at2"/>
<gene>
    <name evidence="2" type="ORF">FD01_GL002996</name>
</gene>
<proteinExistence type="predicted"/>
<evidence type="ECO:0000313" key="2">
    <source>
        <dbReference type="EMBL" id="KRL51891.1"/>
    </source>
</evidence>
<organism evidence="2 3">
    <name type="scientific">Lacticaseibacillus manihotivorans DSM 13343 = JCM 12514</name>
    <dbReference type="NCBI Taxonomy" id="1423769"/>
    <lineage>
        <taxon>Bacteria</taxon>
        <taxon>Bacillati</taxon>
        <taxon>Bacillota</taxon>
        <taxon>Bacilli</taxon>
        <taxon>Lactobacillales</taxon>
        <taxon>Lactobacillaceae</taxon>
        <taxon>Lacticaseibacillus</taxon>
    </lineage>
</organism>
<keyword evidence="3" id="KW-1185">Reference proteome</keyword>
<dbReference type="PATRIC" id="fig|1423769.4.peg.3234"/>
<evidence type="ECO:0000256" key="1">
    <source>
        <dbReference type="SAM" id="Phobius"/>
    </source>
</evidence>
<keyword evidence="1" id="KW-0812">Transmembrane</keyword>
<sequence length="269" mass="28564">MSEISHTSRGWLAFFGLIECVLLVMFAIGLGMTLTIGTPKSVSKQLQTAPASVKIQQTLNADLVKKAKVAGIELPANAQLVSLKQTKQLTDQAVMASADFQKTLDTTALVTSLTTQINQQAAQVKQHPGASRVAQVTQGLSKDMTLLMQSGWGAAYGMLVLMMQTTTIVTAVLGVIILLLMRLSAHSWQRFLRVSGRITYIIGIGGGLLSIAIAIPSLSAQWSIGGAPIGIVAQLIQAYAPIWQHVAGVVIVIGLAGAGLSYLFRNKQK</sequence>
<dbReference type="AlphaFoldDB" id="A0A0R1REE9"/>
<feature type="transmembrane region" description="Helical" evidence="1">
    <location>
        <begin position="200"/>
        <end position="222"/>
    </location>
</feature>
<feature type="transmembrane region" description="Helical" evidence="1">
    <location>
        <begin position="154"/>
        <end position="180"/>
    </location>
</feature>
<feature type="transmembrane region" description="Helical" evidence="1">
    <location>
        <begin position="12"/>
        <end position="36"/>
    </location>
</feature>
<protein>
    <submittedName>
        <fullName evidence="2">Uncharacterized protein</fullName>
    </submittedName>
</protein>
<feature type="transmembrane region" description="Helical" evidence="1">
    <location>
        <begin position="242"/>
        <end position="264"/>
    </location>
</feature>
<evidence type="ECO:0000313" key="3">
    <source>
        <dbReference type="Proteomes" id="UP000051790"/>
    </source>
</evidence>
<accession>A0A0R1REE9</accession>
<keyword evidence="1" id="KW-1133">Transmembrane helix</keyword>
<comment type="caution">
    <text evidence="2">The sequence shown here is derived from an EMBL/GenBank/DDBJ whole genome shotgun (WGS) entry which is preliminary data.</text>
</comment>
<dbReference type="RefSeq" id="WP_056962657.1">
    <property type="nucleotide sequence ID" value="NZ_AZEU01000060.1"/>
</dbReference>